<organism evidence="2">
    <name type="scientific">Anguilla anguilla</name>
    <name type="common">European freshwater eel</name>
    <name type="synonym">Muraena anguilla</name>
    <dbReference type="NCBI Taxonomy" id="7936"/>
    <lineage>
        <taxon>Eukaryota</taxon>
        <taxon>Metazoa</taxon>
        <taxon>Chordata</taxon>
        <taxon>Craniata</taxon>
        <taxon>Vertebrata</taxon>
        <taxon>Euteleostomi</taxon>
        <taxon>Actinopterygii</taxon>
        <taxon>Neopterygii</taxon>
        <taxon>Teleostei</taxon>
        <taxon>Anguilliformes</taxon>
        <taxon>Anguillidae</taxon>
        <taxon>Anguilla</taxon>
    </lineage>
</organism>
<feature type="transmembrane region" description="Helical" evidence="1">
    <location>
        <begin position="7"/>
        <end position="27"/>
    </location>
</feature>
<protein>
    <submittedName>
        <fullName evidence="2">Uncharacterized protein</fullName>
    </submittedName>
</protein>
<reference evidence="2" key="2">
    <citation type="journal article" date="2015" name="Fish Shellfish Immunol.">
        <title>Early steps in the European eel (Anguilla anguilla)-Vibrio vulnificus interaction in the gills: Role of the RtxA13 toxin.</title>
        <authorList>
            <person name="Callol A."/>
            <person name="Pajuelo D."/>
            <person name="Ebbesson L."/>
            <person name="Teles M."/>
            <person name="MacKenzie S."/>
            <person name="Amaro C."/>
        </authorList>
    </citation>
    <scope>NUCLEOTIDE SEQUENCE</scope>
</reference>
<evidence type="ECO:0000256" key="1">
    <source>
        <dbReference type="SAM" id="Phobius"/>
    </source>
</evidence>
<dbReference type="EMBL" id="GBXM01010728">
    <property type="protein sequence ID" value="JAH97849.1"/>
    <property type="molecule type" value="Transcribed_RNA"/>
</dbReference>
<dbReference type="AlphaFoldDB" id="A0A0E9X5I9"/>
<accession>A0A0E9X5I9</accession>
<keyword evidence="1" id="KW-0472">Membrane</keyword>
<reference evidence="2" key="1">
    <citation type="submission" date="2014-11" db="EMBL/GenBank/DDBJ databases">
        <authorList>
            <person name="Amaro Gonzalez C."/>
        </authorList>
    </citation>
    <scope>NUCLEOTIDE SEQUENCE</scope>
</reference>
<name>A0A0E9X5I9_ANGAN</name>
<sequence length="69" mass="8319">MPQKKVFFFLVSNRLFYIYFMSISAYVCHILNNCNPCFRLLMRAMYSGYRNGWRVEVTRYTQCKTQGVI</sequence>
<keyword evidence="1" id="KW-0812">Transmembrane</keyword>
<keyword evidence="1" id="KW-1133">Transmembrane helix</keyword>
<proteinExistence type="predicted"/>
<evidence type="ECO:0000313" key="2">
    <source>
        <dbReference type="EMBL" id="JAH97849.1"/>
    </source>
</evidence>